<feature type="domain" description="EamA" evidence="7">
    <location>
        <begin position="6"/>
        <end position="137"/>
    </location>
</feature>
<feature type="transmembrane region" description="Helical" evidence="6">
    <location>
        <begin position="236"/>
        <end position="253"/>
    </location>
</feature>
<dbReference type="GO" id="GO:0016020">
    <property type="term" value="C:membrane"/>
    <property type="evidence" value="ECO:0007669"/>
    <property type="project" value="UniProtKB-SubCell"/>
</dbReference>
<keyword evidence="3 6" id="KW-0812">Transmembrane</keyword>
<dbReference type="Pfam" id="PF00892">
    <property type="entry name" value="EamA"/>
    <property type="match status" value="2"/>
</dbReference>
<feature type="transmembrane region" description="Helical" evidence="6">
    <location>
        <begin position="97"/>
        <end position="114"/>
    </location>
</feature>
<feature type="transmembrane region" description="Helical" evidence="6">
    <location>
        <begin position="121"/>
        <end position="139"/>
    </location>
</feature>
<dbReference type="RefSeq" id="WP_039631562.1">
    <property type="nucleotide sequence ID" value="NZ_AYSO01000014.1"/>
</dbReference>
<protein>
    <submittedName>
        <fullName evidence="8">EamA-like transporter family protein</fullName>
    </submittedName>
</protein>
<comment type="similarity">
    <text evidence="2">Belongs to the EamA transporter family.</text>
</comment>
<comment type="subcellular location">
    <subcellularLocation>
        <location evidence="1">Membrane</location>
        <topology evidence="1">Multi-pass membrane protein</topology>
    </subcellularLocation>
</comment>
<evidence type="ECO:0000256" key="1">
    <source>
        <dbReference type="ARBA" id="ARBA00004141"/>
    </source>
</evidence>
<keyword evidence="9" id="KW-1185">Reference proteome</keyword>
<name>A0A0C1RAU0_9CLOT</name>
<feature type="transmembrane region" description="Helical" evidence="6">
    <location>
        <begin position="209"/>
        <end position="229"/>
    </location>
</feature>
<dbReference type="PANTHER" id="PTHR22911">
    <property type="entry name" value="ACYL-MALONYL CONDENSING ENZYME-RELATED"/>
    <property type="match status" value="1"/>
</dbReference>
<feature type="transmembrane region" description="Helical" evidence="6">
    <location>
        <begin position="259"/>
        <end position="278"/>
    </location>
</feature>
<dbReference type="STRING" id="29341.RSJ17_09245"/>
<evidence type="ECO:0000256" key="4">
    <source>
        <dbReference type="ARBA" id="ARBA00022989"/>
    </source>
</evidence>
<dbReference type="Proteomes" id="UP000031366">
    <property type="component" value="Unassembled WGS sequence"/>
</dbReference>
<organism evidence="8 9">
    <name type="scientific">Clostridium argentinense CDC 2741</name>
    <dbReference type="NCBI Taxonomy" id="1418104"/>
    <lineage>
        <taxon>Bacteria</taxon>
        <taxon>Bacillati</taxon>
        <taxon>Bacillota</taxon>
        <taxon>Clostridia</taxon>
        <taxon>Eubacteriales</taxon>
        <taxon>Clostridiaceae</taxon>
        <taxon>Clostridium</taxon>
    </lineage>
</organism>
<dbReference type="EMBL" id="AYSO01000014">
    <property type="protein sequence ID" value="KIE47526.1"/>
    <property type="molecule type" value="Genomic_DNA"/>
</dbReference>
<dbReference type="AlphaFoldDB" id="A0A0C1RAU0"/>
<evidence type="ECO:0000256" key="2">
    <source>
        <dbReference type="ARBA" id="ARBA00007362"/>
    </source>
</evidence>
<dbReference type="PANTHER" id="PTHR22911:SF6">
    <property type="entry name" value="SOLUTE CARRIER FAMILY 35 MEMBER G1"/>
    <property type="match status" value="1"/>
</dbReference>
<feature type="domain" description="EamA" evidence="7">
    <location>
        <begin position="148"/>
        <end position="276"/>
    </location>
</feature>
<gene>
    <name evidence="8" type="ORF">U732_3112</name>
</gene>
<evidence type="ECO:0000256" key="6">
    <source>
        <dbReference type="SAM" id="Phobius"/>
    </source>
</evidence>
<dbReference type="OrthoDB" id="5148831at2"/>
<keyword evidence="5 6" id="KW-0472">Membrane</keyword>
<keyword evidence="4 6" id="KW-1133">Transmembrane helix</keyword>
<evidence type="ECO:0000259" key="7">
    <source>
        <dbReference type="Pfam" id="PF00892"/>
    </source>
</evidence>
<feature type="transmembrane region" description="Helical" evidence="6">
    <location>
        <begin position="37"/>
        <end position="55"/>
    </location>
</feature>
<dbReference type="InterPro" id="IPR000620">
    <property type="entry name" value="EamA_dom"/>
</dbReference>
<evidence type="ECO:0000313" key="8">
    <source>
        <dbReference type="EMBL" id="KIE47526.1"/>
    </source>
</evidence>
<evidence type="ECO:0000256" key="5">
    <source>
        <dbReference type="ARBA" id="ARBA00023136"/>
    </source>
</evidence>
<feature type="transmembrane region" description="Helical" evidence="6">
    <location>
        <begin position="177"/>
        <end position="197"/>
    </location>
</feature>
<evidence type="ECO:0000313" key="9">
    <source>
        <dbReference type="Proteomes" id="UP000031366"/>
    </source>
</evidence>
<feature type="transmembrane region" description="Helical" evidence="6">
    <location>
        <begin position="67"/>
        <end position="85"/>
    </location>
</feature>
<evidence type="ECO:0000256" key="3">
    <source>
        <dbReference type="ARBA" id="ARBA00022692"/>
    </source>
</evidence>
<proteinExistence type="inferred from homology"/>
<dbReference type="InterPro" id="IPR037185">
    <property type="entry name" value="EmrE-like"/>
</dbReference>
<accession>A0A0C1RAU0</accession>
<dbReference type="Gene3D" id="1.10.3730.20">
    <property type="match status" value="1"/>
</dbReference>
<comment type="caution">
    <text evidence="8">The sequence shown here is derived from an EMBL/GenBank/DDBJ whole genome shotgun (WGS) entry which is preliminary data.</text>
</comment>
<feature type="transmembrane region" description="Helical" evidence="6">
    <location>
        <begin position="7"/>
        <end position="25"/>
    </location>
</feature>
<dbReference type="SUPFAM" id="SSF103481">
    <property type="entry name" value="Multidrug resistance efflux transporter EmrE"/>
    <property type="match status" value="2"/>
</dbReference>
<feature type="transmembrane region" description="Helical" evidence="6">
    <location>
        <begin position="145"/>
        <end position="165"/>
    </location>
</feature>
<sequence length="288" mass="32069">MDNKTKGISYMLLASFCFAIMSLLVKIAGDVPSVEKSFFRNIVSCVVALVLIIKNKESFFGKKENQKYLLGRSILGTLGVILYFYCIDNMVLSDSSMLNKLSPFFVIVFSALFLKERITKIQLVAIIAAFLGSLLIIKPSFNMNIMPALIGVASAAFAGGAYTFVRFLRDKEKYYTIVFYFSFVSILFNLPLMIMVYKPLTLNQLLTLLGAGVFASIAQFSLTVAYKYAPASEISIYDYANIIFTALLGMFLLGEIPDLLSVLGYVVIISAGFLMFMYNKRKAEKLSS</sequence>
<reference evidence="8 9" key="1">
    <citation type="journal article" date="2015" name="Infect. Genet. Evol.">
        <title>Genomic sequences of six botulinum neurotoxin-producing strains representing three clostridial species illustrate the mobility and diversity of botulinum neurotoxin genes.</title>
        <authorList>
            <person name="Smith T.J."/>
            <person name="Hill K.K."/>
            <person name="Xie G."/>
            <person name="Foley B.T."/>
            <person name="Williamson C.H."/>
            <person name="Foster J.T."/>
            <person name="Johnson S.L."/>
            <person name="Chertkov O."/>
            <person name="Teshima H."/>
            <person name="Gibbons H.S."/>
            <person name="Johnsky L.A."/>
            <person name="Karavis M.A."/>
            <person name="Smith L.A."/>
        </authorList>
    </citation>
    <scope>NUCLEOTIDE SEQUENCE [LARGE SCALE GENOMIC DNA]</scope>
    <source>
        <strain evidence="8 9">CDC 2741</strain>
    </source>
</reference>